<evidence type="ECO:0000313" key="2">
    <source>
        <dbReference type="Proteomes" id="UP000279968"/>
    </source>
</evidence>
<sequence length="133" mass="15236">MKPDYDRQTNPRWPNHLDDATHRARAVARMYRAHLRAVRPDLCDQADATAAGFGEDWMLDRPEVIEPDRELTTAQAAELVNVSPLTIRKWACLDHPDDPTRKLLPRFDKRGRETVYLAGQVLEAVAVLRRAKP</sequence>
<evidence type="ECO:0008006" key="3">
    <source>
        <dbReference type="Google" id="ProtNLM"/>
    </source>
</evidence>
<organism evidence="1 2">
    <name type="scientific">Micromonospora costi</name>
    <dbReference type="NCBI Taxonomy" id="1530042"/>
    <lineage>
        <taxon>Bacteria</taxon>
        <taxon>Bacillati</taxon>
        <taxon>Actinomycetota</taxon>
        <taxon>Actinomycetes</taxon>
        <taxon>Micromonosporales</taxon>
        <taxon>Micromonosporaceae</taxon>
        <taxon>Micromonospora</taxon>
    </lineage>
</organism>
<keyword evidence="2" id="KW-1185">Reference proteome</keyword>
<gene>
    <name evidence="1" type="ORF">D7193_15190</name>
</gene>
<dbReference type="AlphaFoldDB" id="A0A3B0A6D1"/>
<name>A0A3B0A6D1_9ACTN</name>
<dbReference type="EMBL" id="RBAN01000002">
    <property type="protein sequence ID" value="RKN55929.1"/>
    <property type="molecule type" value="Genomic_DNA"/>
</dbReference>
<dbReference type="Proteomes" id="UP000279968">
    <property type="component" value="Unassembled WGS sequence"/>
</dbReference>
<reference evidence="1 2" key="1">
    <citation type="journal article" date="2015" name="Int. J. Syst. Evol. Microbiol.">
        <title>Micromonospora costi sp. nov., isolated from a leaf of Costus speciosus.</title>
        <authorList>
            <person name="Thawai C."/>
        </authorList>
    </citation>
    <scope>NUCLEOTIDE SEQUENCE [LARGE SCALE GENOMIC DNA]</scope>
    <source>
        <strain evidence="1 2">CS1-12</strain>
    </source>
</reference>
<dbReference type="OrthoDB" id="4744257at2"/>
<proteinExistence type="predicted"/>
<accession>A0A3B0A6D1</accession>
<evidence type="ECO:0000313" key="1">
    <source>
        <dbReference type="EMBL" id="RKN55929.1"/>
    </source>
</evidence>
<dbReference type="RefSeq" id="WP_120780112.1">
    <property type="nucleotide sequence ID" value="NZ_JBHLUP010000002.1"/>
</dbReference>
<comment type="caution">
    <text evidence="1">The sequence shown here is derived from an EMBL/GenBank/DDBJ whole genome shotgun (WGS) entry which is preliminary data.</text>
</comment>
<protein>
    <recommendedName>
        <fullName evidence="3">DNA-binding protein</fullName>
    </recommendedName>
</protein>